<dbReference type="EC" id="3.1.4.11" evidence="1 7"/>
<dbReference type="GO" id="GO:0016042">
    <property type="term" value="P:lipid catabolic process"/>
    <property type="evidence" value="ECO:0007669"/>
    <property type="project" value="UniProtKB-KW"/>
</dbReference>
<dbReference type="InterPro" id="IPR017946">
    <property type="entry name" value="PLC-like_Pdiesterase_TIM-brl"/>
</dbReference>
<evidence type="ECO:0000256" key="1">
    <source>
        <dbReference type="ARBA" id="ARBA00012368"/>
    </source>
</evidence>
<dbReference type="STRING" id="930990.A0A067M0G6"/>
<feature type="domain" description="PI-PLC Y-box" evidence="10">
    <location>
        <begin position="873"/>
        <end position="988"/>
    </location>
</feature>
<dbReference type="Gene3D" id="2.30.29.30">
    <property type="entry name" value="Pleckstrin-homology domain (PH domain)/Phosphotyrosine-binding domain (PTB)"/>
    <property type="match status" value="1"/>
</dbReference>
<dbReference type="CDD" id="cd00275">
    <property type="entry name" value="C2_PLC_like"/>
    <property type="match status" value="1"/>
</dbReference>
<dbReference type="SUPFAM" id="SSF47473">
    <property type="entry name" value="EF-hand"/>
    <property type="match status" value="1"/>
</dbReference>
<feature type="compositionally biased region" description="Low complexity" evidence="8">
    <location>
        <begin position="160"/>
        <end position="169"/>
    </location>
</feature>
<accession>A0A067M0G6</accession>
<keyword evidence="2 7" id="KW-0378">Hydrolase</keyword>
<evidence type="ECO:0000256" key="3">
    <source>
        <dbReference type="ARBA" id="ARBA00022837"/>
    </source>
</evidence>
<proteinExistence type="predicted"/>
<evidence type="ECO:0000313" key="13">
    <source>
        <dbReference type="Proteomes" id="UP000027195"/>
    </source>
</evidence>
<dbReference type="GO" id="GO:0004435">
    <property type="term" value="F:phosphatidylinositol-4,5-bisphosphate phospholipase C activity"/>
    <property type="evidence" value="ECO:0007669"/>
    <property type="project" value="UniProtKB-EC"/>
</dbReference>
<dbReference type="InterPro" id="IPR000008">
    <property type="entry name" value="C2_dom"/>
</dbReference>
<dbReference type="EMBL" id="KL198081">
    <property type="protein sequence ID" value="KDQ09228.1"/>
    <property type="molecule type" value="Genomic_DNA"/>
</dbReference>
<keyword evidence="4 7" id="KW-0442">Lipid degradation</keyword>
<dbReference type="OrthoDB" id="269822at2759"/>
<gene>
    <name evidence="12" type="ORF">BOTBODRAFT_37303</name>
</gene>
<dbReference type="InterPro" id="IPR011993">
    <property type="entry name" value="PH-like_dom_sf"/>
</dbReference>
<dbReference type="Pfam" id="PF00387">
    <property type="entry name" value="PI-PLC-Y"/>
    <property type="match status" value="1"/>
</dbReference>
<dbReference type="PROSITE" id="PS50008">
    <property type="entry name" value="PIPLC_Y_DOMAIN"/>
    <property type="match status" value="1"/>
</dbReference>
<feature type="region of interest" description="Disordered" evidence="8">
    <location>
        <begin position="815"/>
        <end position="862"/>
    </location>
</feature>
<dbReference type="CDD" id="cd16207">
    <property type="entry name" value="EFh_ScPlc1p_like"/>
    <property type="match status" value="1"/>
</dbReference>
<dbReference type="InterPro" id="IPR011992">
    <property type="entry name" value="EF-hand-dom_pair"/>
</dbReference>
<feature type="region of interest" description="Disordered" evidence="8">
    <location>
        <begin position="508"/>
        <end position="586"/>
    </location>
</feature>
<evidence type="ECO:0000259" key="11">
    <source>
        <dbReference type="PROSITE" id="PS50222"/>
    </source>
</evidence>
<dbReference type="Gene3D" id="2.60.40.150">
    <property type="entry name" value="C2 domain"/>
    <property type="match status" value="1"/>
</dbReference>
<organism evidence="12 13">
    <name type="scientific">Botryobasidium botryosum (strain FD-172 SS1)</name>
    <dbReference type="NCBI Taxonomy" id="930990"/>
    <lineage>
        <taxon>Eukaryota</taxon>
        <taxon>Fungi</taxon>
        <taxon>Dikarya</taxon>
        <taxon>Basidiomycota</taxon>
        <taxon>Agaricomycotina</taxon>
        <taxon>Agaricomycetes</taxon>
        <taxon>Cantharellales</taxon>
        <taxon>Botryobasidiaceae</taxon>
        <taxon>Botryobasidium</taxon>
    </lineage>
</organism>
<dbReference type="PANTHER" id="PTHR10336:SF36">
    <property type="entry name" value="1-PHOSPHATIDYLINOSITOL 4,5-BISPHOSPHATE PHOSPHODIESTERASE BETA-4"/>
    <property type="match status" value="1"/>
</dbReference>
<dbReference type="InterPro" id="IPR001711">
    <property type="entry name" value="PLipase_C_Pinositol-sp_Y"/>
</dbReference>
<keyword evidence="5 7" id="KW-0443">Lipid metabolism</keyword>
<sequence length="1190" mass="130542">MPHSDSDGSSAHPSFPRRVLQRAQNLLTTAGEPIAALQDTIPNPKRLTVPEPASPNRRRFSESSSSNNHNHSNGTSNHIGASIKQYVNGAITRSKSVSRPKPGTSRPSFSADARSRPLSYISTRNRSSSGSSASEIAAHSGSEKGLGELYVDVDAPAPNRTPTASTSATDDTRTRPAHKSPTAQRVGVENGALVVEAEDGENPDAVDDIKVPALLQQGTPLLKVSAKKVKTRVFRLDPDQGHILWPSRKTGIITIENIKEMRMGADARYYREQFKIAPDSEPRWLTIIYICDGKYKTLHLVAFTPDVFQMWADTLRRLHALRQELMGGLGNIERRQRLWEKRYWKGADESGDQKLAFDEVEKMCRRLNINSSKEDLYKRFAEADVNNKGYLDFTDFQRFVKLLKARPELKRLYKKLCANTSFDYAVFVAFMRDCQKMDHTDAELQRIFRKYAAPPESRSNSLDSNLAAPGGSPPIPHAALAHPEGAASAGAATTAGAGSTCGGADAGTGAGGVAPGERLKLPRTPSFPQQEVQAQAQVQMPSASAPCPGACPAQAQTHPQDAGQCGRCEKGTPQPQPQSQAEPELEAVDPVPADMTWSLAAFTSFLLSGDNSPFADHHGKVYHDMSRPLSEYFISSSHNTYLVGHQLVGDSTIEGYIRALLHGCRSVELDIWDGDGEPAIYHGRTLTSKVSLRDVCQAIAKYAFVASPYPIIISAEIHCALEQQDMVAAIMRRVFGDMLITERLEGDDKEAEIEVLPSPDDLRYKVLLKAKNLYVTESEGLQAKGVVVDTESSSDYTSSDAEPIREFKQELKRAKSLVDRVRGKKPKHATPLSPTKDQQANPGPASGPGGSPTKTAALSKPGEKVKVRMSMALVSLLVYTVGVKCRGFNKKEHYAVEHMFSLSERTANKILKQSMVDLIKHNRTHLVRVYPRGTRLRSTNFEPHKYWVAGAQLVAINWQTFDLGYMINHAMFQRNGRSGYVLKPLALRVKEKDMMVKRSTHALDITIISAQQLPRPKDESGHEIINRSIIDPFVEVWLHVPDWSPILAQPEGASATPTALAGTGAAGATLAVPGATTAAPVPTTPTSSAAALPTKIATQRTGVVKNNGFNPVWEESMSIPFECYGDMRDLIFVRFEVKGQDGSVHHPLALYCIPLGSLQEGYRHLPLHDQQLSQYLFSTLFVHISVRNLS</sequence>
<evidence type="ECO:0000256" key="5">
    <source>
        <dbReference type="ARBA" id="ARBA00023098"/>
    </source>
</evidence>
<feature type="region of interest" description="Disordered" evidence="8">
    <location>
        <begin position="153"/>
        <end position="189"/>
    </location>
</feature>
<feature type="domain" description="EF-hand" evidence="11">
    <location>
        <begin position="371"/>
        <end position="406"/>
    </location>
</feature>
<feature type="domain" description="C2" evidence="9">
    <location>
        <begin position="983"/>
        <end position="1169"/>
    </location>
</feature>
<dbReference type="InterPro" id="IPR035892">
    <property type="entry name" value="C2_domain_sf"/>
</dbReference>
<dbReference type="PROSITE" id="PS00018">
    <property type="entry name" value="EF_HAND_1"/>
    <property type="match status" value="1"/>
</dbReference>
<dbReference type="PROSITE" id="PS50007">
    <property type="entry name" value="PIPLC_X_DOMAIN"/>
    <property type="match status" value="1"/>
</dbReference>
<feature type="region of interest" description="Disordered" evidence="8">
    <location>
        <begin position="33"/>
        <end position="79"/>
    </location>
</feature>
<name>A0A067M0G6_BOTB1</name>
<evidence type="ECO:0000256" key="7">
    <source>
        <dbReference type="RuleBase" id="RU361133"/>
    </source>
</evidence>
<dbReference type="PROSITE" id="PS50004">
    <property type="entry name" value="C2"/>
    <property type="match status" value="1"/>
</dbReference>
<dbReference type="InterPro" id="IPR000909">
    <property type="entry name" value="PLipase_C_PInositol-sp_X_dom"/>
</dbReference>
<feature type="compositionally biased region" description="Low complexity" evidence="8">
    <location>
        <begin position="529"/>
        <end position="556"/>
    </location>
</feature>
<dbReference type="InterPro" id="IPR001192">
    <property type="entry name" value="PI-PLC_fam"/>
</dbReference>
<keyword evidence="6" id="KW-0807">Transducer</keyword>
<evidence type="ECO:0000259" key="9">
    <source>
        <dbReference type="PROSITE" id="PS50004"/>
    </source>
</evidence>
<evidence type="ECO:0000256" key="8">
    <source>
        <dbReference type="SAM" id="MobiDB-lite"/>
    </source>
</evidence>
<dbReference type="SMART" id="SM00239">
    <property type="entry name" value="C2"/>
    <property type="match status" value="1"/>
</dbReference>
<dbReference type="CDD" id="cd13360">
    <property type="entry name" value="PH_PLC_fungal"/>
    <property type="match status" value="1"/>
</dbReference>
<dbReference type="GO" id="GO:0051209">
    <property type="term" value="P:release of sequestered calcium ion into cytosol"/>
    <property type="evidence" value="ECO:0007669"/>
    <property type="project" value="TreeGrafter"/>
</dbReference>
<dbReference type="InterPro" id="IPR037755">
    <property type="entry name" value="Plc1_PH"/>
</dbReference>
<feature type="compositionally biased region" description="Low complexity" evidence="8">
    <location>
        <begin position="62"/>
        <end position="78"/>
    </location>
</feature>
<dbReference type="SUPFAM" id="SSF50729">
    <property type="entry name" value="PH domain-like"/>
    <property type="match status" value="1"/>
</dbReference>
<comment type="catalytic activity">
    <reaction evidence="7">
        <text>a 1,2-diacyl-sn-glycero-3-phospho-(1D-myo-inositol-4,5-bisphosphate) + H2O = 1D-myo-inositol 1,4,5-trisphosphate + a 1,2-diacyl-sn-glycerol + H(+)</text>
        <dbReference type="Rhea" id="RHEA:33179"/>
        <dbReference type="ChEBI" id="CHEBI:15377"/>
        <dbReference type="ChEBI" id="CHEBI:15378"/>
        <dbReference type="ChEBI" id="CHEBI:17815"/>
        <dbReference type="ChEBI" id="CHEBI:58456"/>
        <dbReference type="ChEBI" id="CHEBI:203600"/>
        <dbReference type="EC" id="3.1.4.11"/>
    </reaction>
</comment>
<evidence type="ECO:0000259" key="10">
    <source>
        <dbReference type="PROSITE" id="PS50008"/>
    </source>
</evidence>
<feature type="compositionally biased region" description="Polar residues" evidence="8">
    <location>
        <begin position="832"/>
        <end position="841"/>
    </location>
</feature>
<dbReference type="Gene3D" id="1.10.238.10">
    <property type="entry name" value="EF-hand"/>
    <property type="match status" value="1"/>
</dbReference>
<dbReference type="Pfam" id="PF00168">
    <property type="entry name" value="C2"/>
    <property type="match status" value="2"/>
</dbReference>
<dbReference type="SMART" id="SM00148">
    <property type="entry name" value="PLCXc"/>
    <property type="match status" value="1"/>
</dbReference>
<protein>
    <recommendedName>
        <fullName evidence="1 7">Phosphoinositide phospholipase C</fullName>
        <ecNumber evidence="1 7">3.1.4.11</ecNumber>
    </recommendedName>
</protein>
<dbReference type="SMART" id="SM00149">
    <property type="entry name" value="PLCYc"/>
    <property type="match status" value="1"/>
</dbReference>
<dbReference type="InParanoid" id="A0A067M0G6"/>
<dbReference type="PANTHER" id="PTHR10336">
    <property type="entry name" value="PHOSPHOINOSITIDE-SPECIFIC PHOSPHOLIPASE C FAMILY PROTEIN"/>
    <property type="match status" value="1"/>
</dbReference>
<keyword evidence="3" id="KW-0106">Calcium</keyword>
<dbReference type="AlphaFoldDB" id="A0A067M0G6"/>
<dbReference type="Pfam" id="PF00388">
    <property type="entry name" value="PI-PLC-X"/>
    <property type="match status" value="1"/>
</dbReference>
<dbReference type="Pfam" id="PF13499">
    <property type="entry name" value="EF-hand_7"/>
    <property type="match status" value="1"/>
</dbReference>
<dbReference type="CDD" id="cd08598">
    <property type="entry name" value="PI-PLC1c_yeast"/>
    <property type="match status" value="1"/>
</dbReference>
<dbReference type="SUPFAM" id="SSF49562">
    <property type="entry name" value="C2 domain (Calcium/lipid-binding domain, CaLB)"/>
    <property type="match status" value="1"/>
</dbReference>
<evidence type="ECO:0000256" key="4">
    <source>
        <dbReference type="ARBA" id="ARBA00022963"/>
    </source>
</evidence>
<dbReference type="PROSITE" id="PS50222">
    <property type="entry name" value="EF_HAND_2"/>
    <property type="match status" value="1"/>
</dbReference>
<dbReference type="InterPro" id="IPR018247">
    <property type="entry name" value="EF_Hand_1_Ca_BS"/>
</dbReference>
<dbReference type="GO" id="GO:0048015">
    <property type="term" value="P:phosphatidylinositol-mediated signaling"/>
    <property type="evidence" value="ECO:0007669"/>
    <property type="project" value="TreeGrafter"/>
</dbReference>
<keyword evidence="13" id="KW-1185">Reference proteome</keyword>
<feature type="compositionally biased region" description="Low complexity" evidence="8">
    <location>
        <begin position="119"/>
        <end position="140"/>
    </location>
</feature>
<evidence type="ECO:0000256" key="6">
    <source>
        <dbReference type="ARBA" id="ARBA00023224"/>
    </source>
</evidence>
<dbReference type="PRINTS" id="PR00390">
    <property type="entry name" value="PHPHLIPASEC"/>
</dbReference>
<dbReference type="Proteomes" id="UP000027195">
    <property type="component" value="Unassembled WGS sequence"/>
</dbReference>
<dbReference type="FunCoup" id="A0A067M0G6">
    <property type="interactions" value="126"/>
</dbReference>
<reference evidence="13" key="1">
    <citation type="journal article" date="2014" name="Proc. Natl. Acad. Sci. U.S.A.">
        <title>Extensive sampling of basidiomycete genomes demonstrates inadequacy of the white-rot/brown-rot paradigm for wood decay fungi.</title>
        <authorList>
            <person name="Riley R."/>
            <person name="Salamov A.A."/>
            <person name="Brown D.W."/>
            <person name="Nagy L.G."/>
            <person name="Floudas D."/>
            <person name="Held B.W."/>
            <person name="Levasseur A."/>
            <person name="Lombard V."/>
            <person name="Morin E."/>
            <person name="Otillar R."/>
            <person name="Lindquist E.A."/>
            <person name="Sun H."/>
            <person name="LaButti K.M."/>
            <person name="Schmutz J."/>
            <person name="Jabbour D."/>
            <person name="Luo H."/>
            <person name="Baker S.E."/>
            <person name="Pisabarro A.G."/>
            <person name="Walton J.D."/>
            <person name="Blanchette R.A."/>
            <person name="Henrissat B."/>
            <person name="Martin F."/>
            <person name="Cullen D."/>
            <person name="Hibbett D.S."/>
            <person name="Grigoriev I.V."/>
        </authorList>
    </citation>
    <scope>NUCLEOTIDE SEQUENCE [LARGE SCALE GENOMIC DNA]</scope>
    <source>
        <strain evidence="13">FD-172 SS1</strain>
    </source>
</reference>
<dbReference type="InterPro" id="IPR002048">
    <property type="entry name" value="EF_hand_dom"/>
</dbReference>
<dbReference type="SUPFAM" id="SSF51695">
    <property type="entry name" value="PLC-like phosphodiesterases"/>
    <property type="match status" value="1"/>
</dbReference>
<dbReference type="HOGENOM" id="CLU_002738_1_2_1"/>
<evidence type="ECO:0000313" key="12">
    <source>
        <dbReference type="EMBL" id="KDQ09228.1"/>
    </source>
</evidence>
<dbReference type="Gene3D" id="3.20.20.190">
    <property type="entry name" value="Phosphatidylinositol (PI) phosphodiesterase"/>
    <property type="match status" value="1"/>
</dbReference>
<dbReference type="GO" id="GO:0005509">
    <property type="term" value="F:calcium ion binding"/>
    <property type="evidence" value="ECO:0007669"/>
    <property type="project" value="InterPro"/>
</dbReference>
<evidence type="ECO:0000256" key="2">
    <source>
        <dbReference type="ARBA" id="ARBA00022801"/>
    </source>
</evidence>
<feature type="region of interest" description="Disordered" evidence="8">
    <location>
        <begin position="455"/>
        <end position="486"/>
    </location>
</feature>
<feature type="region of interest" description="Disordered" evidence="8">
    <location>
        <begin position="93"/>
        <end position="141"/>
    </location>
</feature>